<dbReference type="Gene3D" id="1.10.1200.10">
    <property type="entry name" value="ACP-like"/>
    <property type="match status" value="1"/>
</dbReference>
<organism evidence="2 3">
    <name type="scientific">Flavobacterium sedimenticola</name>
    <dbReference type="NCBI Taxonomy" id="3043286"/>
    <lineage>
        <taxon>Bacteria</taxon>
        <taxon>Pseudomonadati</taxon>
        <taxon>Bacteroidota</taxon>
        <taxon>Flavobacteriia</taxon>
        <taxon>Flavobacteriales</taxon>
        <taxon>Flavobacteriaceae</taxon>
        <taxon>Flavobacterium</taxon>
    </lineage>
</organism>
<dbReference type="PROSITE" id="PS50075">
    <property type="entry name" value="CARRIER"/>
    <property type="match status" value="1"/>
</dbReference>
<dbReference type="SUPFAM" id="SSF47336">
    <property type="entry name" value="ACP-like"/>
    <property type="match status" value="1"/>
</dbReference>
<dbReference type="Pfam" id="PF00550">
    <property type="entry name" value="PP-binding"/>
    <property type="match status" value="1"/>
</dbReference>
<evidence type="ECO:0000313" key="2">
    <source>
        <dbReference type="EMBL" id="MDI9256922.1"/>
    </source>
</evidence>
<evidence type="ECO:0000313" key="3">
    <source>
        <dbReference type="Proteomes" id="UP001230035"/>
    </source>
</evidence>
<feature type="domain" description="Carrier" evidence="1">
    <location>
        <begin position="1"/>
        <end position="77"/>
    </location>
</feature>
<dbReference type="EMBL" id="JASGBP010000002">
    <property type="protein sequence ID" value="MDI9256922.1"/>
    <property type="molecule type" value="Genomic_DNA"/>
</dbReference>
<gene>
    <name evidence="2" type="ORF">QHT84_05785</name>
</gene>
<evidence type="ECO:0000259" key="1">
    <source>
        <dbReference type="PROSITE" id="PS50075"/>
    </source>
</evidence>
<protein>
    <submittedName>
        <fullName evidence="2">Acyl carrier protein</fullName>
    </submittedName>
</protein>
<sequence length="80" mass="9288">MKELLAQVNEIFIDVLDNEDIVLSETTSANDVDEWDSLSHIQLIVAIERHFKIRFTSKEIQSWNNIGEMLTSIQDKLNQN</sequence>
<dbReference type="InterPro" id="IPR009081">
    <property type="entry name" value="PP-bd_ACP"/>
</dbReference>
<dbReference type="RefSeq" id="WP_283238607.1">
    <property type="nucleotide sequence ID" value="NZ_JASGBP010000002.1"/>
</dbReference>
<keyword evidence="3" id="KW-1185">Reference proteome</keyword>
<dbReference type="InterPro" id="IPR036736">
    <property type="entry name" value="ACP-like_sf"/>
</dbReference>
<comment type="caution">
    <text evidence="2">The sequence shown here is derived from an EMBL/GenBank/DDBJ whole genome shotgun (WGS) entry which is preliminary data.</text>
</comment>
<proteinExistence type="predicted"/>
<dbReference type="Proteomes" id="UP001230035">
    <property type="component" value="Unassembled WGS sequence"/>
</dbReference>
<accession>A0ABT6XQ14</accession>
<reference evidence="2 3" key="1">
    <citation type="submission" date="2023-05" db="EMBL/GenBank/DDBJ databases">
        <title>Flavobacterium sedimenti sp. nov., isolated from the sediment.</title>
        <authorList>
            <person name="Wu N."/>
        </authorList>
    </citation>
    <scope>NUCLEOTIDE SEQUENCE [LARGE SCALE GENOMIC DNA]</scope>
    <source>
        <strain evidence="2 3">YZ-48</strain>
    </source>
</reference>
<name>A0ABT6XQ14_9FLAO</name>